<reference evidence="1" key="1">
    <citation type="journal article" date="2020" name="Stud. Mycol.">
        <title>101 Dothideomycetes genomes: a test case for predicting lifestyles and emergence of pathogens.</title>
        <authorList>
            <person name="Haridas S."/>
            <person name="Albert R."/>
            <person name="Binder M."/>
            <person name="Bloem J."/>
            <person name="Labutti K."/>
            <person name="Salamov A."/>
            <person name="Andreopoulos B."/>
            <person name="Baker S."/>
            <person name="Barry K."/>
            <person name="Bills G."/>
            <person name="Bluhm B."/>
            <person name="Cannon C."/>
            <person name="Castanera R."/>
            <person name="Culley D."/>
            <person name="Daum C."/>
            <person name="Ezra D."/>
            <person name="Gonzalez J."/>
            <person name="Henrissat B."/>
            <person name="Kuo A."/>
            <person name="Liang C."/>
            <person name="Lipzen A."/>
            <person name="Lutzoni F."/>
            <person name="Magnuson J."/>
            <person name="Mondo S."/>
            <person name="Nolan M."/>
            <person name="Ohm R."/>
            <person name="Pangilinan J."/>
            <person name="Park H.-J."/>
            <person name="Ramirez L."/>
            <person name="Alfaro M."/>
            <person name="Sun H."/>
            <person name="Tritt A."/>
            <person name="Yoshinaga Y."/>
            <person name="Zwiers L.-H."/>
            <person name="Turgeon B."/>
            <person name="Goodwin S."/>
            <person name="Spatafora J."/>
            <person name="Crous P."/>
            <person name="Grigoriev I."/>
        </authorList>
    </citation>
    <scope>NUCLEOTIDE SEQUENCE</scope>
    <source>
        <strain evidence="1">CBS 122367</strain>
    </source>
</reference>
<evidence type="ECO:0000313" key="1">
    <source>
        <dbReference type="EMBL" id="KAF2690794.1"/>
    </source>
</evidence>
<dbReference type="PANTHER" id="PTHR42052">
    <property type="entry name" value="ABM DOMAIN-CONTAINING PROTEIN"/>
    <property type="match status" value="1"/>
</dbReference>
<keyword evidence="2" id="KW-1185">Reference proteome</keyword>
<protein>
    <recommendedName>
        <fullName evidence="3">ABM domain-containing protein</fullName>
    </recommendedName>
</protein>
<gene>
    <name evidence="1" type="ORF">K458DRAFT_438588</name>
</gene>
<dbReference type="OrthoDB" id="3542212at2759"/>
<evidence type="ECO:0000313" key="2">
    <source>
        <dbReference type="Proteomes" id="UP000799291"/>
    </source>
</evidence>
<dbReference type="AlphaFoldDB" id="A0A6G1JJR1"/>
<name>A0A6G1JJR1_9PLEO</name>
<dbReference type="EMBL" id="MU005570">
    <property type="protein sequence ID" value="KAF2690794.1"/>
    <property type="molecule type" value="Genomic_DNA"/>
</dbReference>
<evidence type="ECO:0008006" key="3">
    <source>
        <dbReference type="Google" id="ProtNLM"/>
    </source>
</evidence>
<accession>A0A6G1JJR1</accession>
<organism evidence="1 2">
    <name type="scientific">Lentithecium fluviatile CBS 122367</name>
    <dbReference type="NCBI Taxonomy" id="1168545"/>
    <lineage>
        <taxon>Eukaryota</taxon>
        <taxon>Fungi</taxon>
        <taxon>Dikarya</taxon>
        <taxon>Ascomycota</taxon>
        <taxon>Pezizomycotina</taxon>
        <taxon>Dothideomycetes</taxon>
        <taxon>Pleosporomycetidae</taxon>
        <taxon>Pleosporales</taxon>
        <taxon>Massarineae</taxon>
        <taxon>Lentitheciaceae</taxon>
        <taxon>Lentithecium</taxon>
    </lineage>
</organism>
<dbReference type="PANTHER" id="PTHR42052:SF1">
    <property type="entry name" value="ABM DOMAIN-CONTAINING PROTEIN"/>
    <property type="match status" value="1"/>
</dbReference>
<dbReference type="Proteomes" id="UP000799291">
    <property type="component" value="Unassembled WGS sequence"/>
</dbReference>
<sequence length="202" mass="22373">MPVVEVTQLRLRGVAPDSPALLQNLSSVRGILKTQSEFYSCIEDPTLIFILGLWPSLEAHQDFLASPRAAEVLGPQEGMLEFRWAVHIALDAMASLPLEAPLVAMTRRQVTDDDLDAYDKAFATEKQAILESSKHKVVHGWRLDAAPGTNEALLITGWETAQAHAAFRARQTARDDHHHIAASALYENLDTNHARNMERSST</sequence>
<proteinExistence type="predicted"/>